<gene>
    <name evidence="1" type="ORF">AFERRI_90011</name>
</gene>
<proteinExistence type="predicted"/>
<name>A0A060UUQ3_9PROT</name>
<dbReference type="AlphaFoldDB" id="A0A060UUQ3"/>
<evidence type="ECO:0000313" key="1">
    <source>
        <dbReference type="EMBL" id="CDQ12155.1"/>
    </source>
</evidence>
<organism evidence="1">
    <name type="scientific">Acidithiobacillus ferrivorans</name>
    <dbReference type="NCBI Taxonomy" id="160808"/>
    <lineage>
        <taxon>Bacteria</taxon>
        <taxon>Pseudomonadati</taxon>
        <taxon>Pseudomonadota</taxon>
        <taxon>Acidithiobacillia</taxon>
        <taxon>Acidithiobacillales</taxon>
        <taxon>Acidithiobacillaceae</taxon>
        <taxon>Acidithiobacillus</taxon>
    </lineage>
</organism>
<sequence length="83" mass="9422">MGHSVHLRICPNASAHVLPERPFNCQFVSPRSILVSTYRVSCRERDILDVIWFVGDGQRTGRKIPLWWQPEVSAKTLYAAGEA</sequence>
<dbReference type="RefSeq" id="WP_035195638.1">
    <property type="nucleotide sequence ID" value="NZ_CCCS020000082.1"/>
</dbReference>
<protein>
    <submittedName>
        <fullName evidence="1">Uncharacterized protein</fullName>
    </submittedName>
</protein>
<dbReference type="EMBL" id="CCCS020000082">
    <property type="protein sequence ID" value="CDQ12155.1"/>
    <property type="molecule type" value="Genomic_DNA"/>
</dbReference>
<comment type="caution">
    <text evidence="1">The sequence shown here is derived from an EMBL/GenBank/DDBJ whole genome shotgun (WGS) entry which is preliminary data.</text>
</comment>
<accession>A0A060UUQ3</accession>
<reference evidence="1" key="2">
    <citation type="submission" date="2014-07" db="EMBL/GenBank/DDBJ databases">
        <title>Initial genome analysis of the psychrotolerant acidophile Acidithiobacillus ferrivorans CF27: insights into iron and sulfur oxidation pathways and into biofilm formation.</title>
        <authorList>
            <person name="Talla E."/>
            <person name="Hedrich S."/>
            <person name="Mangenot S."/>
            <person name="Ji B."/>
            <person name="Johnson D.B."/>
            <person name="Barbe V."/>
            <person name="Bonnefoy V."/>
        </authorList>
    </citation>
    <scope>NUCLEOTIDE SEQUENCE [LARGE SCALE GENOMIC DNA]</scope>
    <source>
        <strain evidence="1">CF27</strain>
    </source>
</reference>
<reference evidence="1" key="1">
    <citation type="submission" date="2014-03" db="EMBL/GenBank/DDBJ databases">
        <authorList>
            <person name="Genoscope - CEA"/>
        </authorList>
    </citation>
    <scope>NUCLEOTIDE SEQUENCE [LARGE SCALE GENOMIC DNA]</scope>
    <source>
        <strain evidence="1">CF27</strain>
    </source>
</reference>